<name>A0A2S4KVS0_9HYPO</name>
<evidence type="ECO:0000313" key="2">
    <source>
        <dbReference type="Proteomes" id="UP000237481"/>
    </source>
</evidence>
<keyword evidence="2" id="KW-1185">Reference proteome</keyword>
<dbReference type="Proteomes" id="UP000237481">
    <property type="component" value="Unassembled WGS sequence"/>
</dbReference>
<reference evidence="1 2" key="1">
    <citation type="submission" date="2018-01" db="EMBL/GenBank/DDBJ databases">
        <title>Harnessing the power of phylogenomics to disentangle the directionality and signatures of interkingdom host jumping in the parasitic fungal genus Tolypocladium.</title>
        <authorList>
            <person name="Quandt C.A."/>
            <person name="Patterson W."/>
            <person name="Spatafora J.W."/>
        </authorList>
    </citation>
    <scope>NUCLEOTIDE SEQUENCE [LARGE SCALE GENOMIC DNA]</scope>
    <source>
        <strain evidence="1 2">NRBC 100945</strain>
    </source>
</reference>
<proteinExistence type="predicted"/>
<accession>A0A2S4KVS0</accession>
<protein>
    <submittedName>
        <fullName evidence="1">Uncharacterized protein</fullName>
    </submittedName>
</protein>
<dbReference type="AlphaFoldDB" id="A0A2S4KVS0"/>
<sequence>MSFYFQPPIFAVRPPGVVVGGWVYPGQGAYVSQPMMAGVYATGYVPIPQTVYLPAPAAAAAAEAAAPASPRLTIRIVFHGHSPAPARALWCR</sequence>
<organism evidence="1 2">
    <name type="scientific">Tolypocladium paradoxum</name>
    <dbReference type="NCBI Taxonomy" id="94208"/>
    <lineage>
        <taxon>Eukaryota</taxon>
        <taxon>Fungi</taxon>
        <taxon>Dikarya</taxon>
        <taxon>Ascomycota</taxon>
        <taxon>Pezizomycotina</taxon>
        <taxon>Sordariomycetes</taxon>
        <taxon>Hypocreomycetidae</taxon>
        <taxon>Hypocreales</taxon>
        <taxon>Ophiocordycipitaceae</taxon>
        <taxon>Tolypocladium</taxon>
    </lineage>
</organism>
<comment type="caution">
    <text evidence="1">The sequence shown here is derived from an EMBL/GenBank/DDBJ whole genome shotgun (WGS) entry which is preliminary data.</text>
</comment>
<feature type="non-terminal residue" evidence="1">
    <location>
        <position position="92"/>
    </location>
</feature>
<evidence type="ECO:0000313" key="1">
    <source>
        <dbReference type="EMBL" id="POR34282.1"/>
    </source>
</evidence>
<gene>
    <name evidence="1" type="ORF">TPAR_05518</name>
</gene>
<dbReference type="EMBL" id="PKSG01000555">
    <property type="protein sequence ID" value="POR34282.1"/>
    <property type="molecule type" value="Genomic_DNA"/>
</dbReference>